<protein>
    <submittedName>
        <fullName evidence="1">Uncharacterized protein</fullName>
    </submittedName>
</protein>
<proteinExistence type="predicted"/>
<comment type="caution">
    <text evidence="1">The sequence shown here is derived from an EMBL/GenBank/DDBJ whole genome shotgun (WGS) entry which is preliminary data.</text>
</comment>
<sequence>MNQSQSCPHRTRGAVGQFVFFAIFMQLIPYNVGSITGFFLANKKQTIKLTKATFVDLIALPLFRLRT</sequence>
<evidence type="ECO:0000313" key="1">
    <source>
        <dbReference type="EMBL" id="KPM03505.1"/>
    </source>
</evidence>
<dbReference type="EMBL" id="JXLN01005274">
    <property type="protein sequence ID" value="KPM03505.1"/>
    <property type="molecule type" value="Genomic_DNA"/>
</dbReference>
<gene>
    <name evidence="1" type="ORF">QR98_0019380</name>
</gene>
<evidence type="ECO:0000313" key="2">
    <source>
        <dbReference type="Proteomes" id="UP000616769"/>
    </source>
</evidence>
<organism evidence="1 2">
    <name type="scientific">Sarcoptes scabiei</name>
    <name type="common">Itch mite</name>
    <name type="synonym">Acarus scabiei</name>
    <dbReference type="NCBI Taxonomy" id="52283"/>
    <lineage>
        <taxon>Eukaryota</taxon>
        <taxon>Metazoa</taxon>
        <taxon>Ecdysozoa</taxon>
        <taxon>Arthropoda</taxon>
        <taxon>Chelicerata</taxon>
        <taxon>Arachnida</taxon>
        <taxon>Acari</taxon>
        <taxon>Acariformes</taxon>
        <taxon>Sarcoptiformes</taxon>
        <taxon>Astigmata</taxon>
        <taxon>Psoroptidia</taxon>
        <taxon>Sarcoptoidea</taxon>
        <taxon>Sarcoptidae</taxon>
        <taxon>Sarcoptinae</taxon>
        <taxon>Sarcoptes</taxon>
    </lineage>
</organism>
<dbReference type="VEuPathDB" id="VectorBase:SSCA004131"/>
<dbReference type="Proteomes" id="UP000616769">
    <property type="component" value="Unassembled WGS sequence"/>
</dbReference>
<accession>A0A131ZYX2</accession>
<reference evidence="1 2" key="1">
    <citation type="journal article" date="2015" name="Parasit. Vectors">
        <title>Draft genome of the scabies mite.</title>
        <authorList>
            <person name="Rider S.D.Jr."/>
            <person name="Morgan M.S."/>
            <person name="Arlian L.G."/>
        </authorList>
    </citation>
    <scope>NUCLEOTIDE SEQUENCE [LARGE SCALE GENOMIC DNA]</scope>
    <source>
        <strain evidence="1">Arlian Lab</strain>
    </source>
</reference>
<dbReference type="AlphaFoldDB" id="A0A131ZYX2"/>
<name>A0A131ZYX2_SARSC</name>